<gene>
    <name evidence="2" type="ORF">GEV01_17535</name>
</gene>
<feature type="chain" id="PRO_5032399179" evidence="1">
    <location>
        <begin position="19"/>
        <end position="375"/>
    </location>
</feature>
<evidence type="ECO:0000256" key="1">
    <source>
        <dbReference type="SAM" id="SignalP"/>
    </source>
</evidence>
<sequence length="375" mass="41274">MRLISLLGALLAASGAAAQTSVADSDIALHAPSAAWQPYAKAQGWATYDAVPIRELGRDWGNSYAPRNGRNVFLQRDRVEFGVEKNGWRIGAEYRLELSLETNRDTTDLYHVYQSHKTPDKARDFAADAHSKQWAAAGARVGRTFVLPNLGAGDPLLMVSAAVYGHARNHDSSASGKVSYTHDTAYRIDGTYANSNTDYGYPFMPEATQKSSGASISAALQWPLSSQLTANLAVNDLWSRMRWTNLPAMVQRIASDVRTVDSDGYINYKPQIVGQNSLIERTGTIGASTALNLTYRYQQWALRVGAQRIAGTTIPEAVGSYASQWGTFSTSYDTRFNMVGLGYEQGPLRLRLRTDRLPFSEAHAFSLETAMYFAF</sequence>
<dbReference type="AlphaFoldDB" id="A0A843SH30"/>
<organism evidence="2 3">
    <name type="scientific">Rugamonas rivuli</name>
    <dbReference type="NCBI Taxonomy" id="2743358"/>
    <lineage>
        <taxon>Bacteria</taxon>
        <taxon>Pseudomonadati</taxon>
        <taxon>Pseudomonadota</taxon>
        <taxon>Betaproteobacteria</taxon>
        <taxon>Burkholderiales</taxon>
        <taxon>Oxalobacteraceae</taxon>
        <taxon>Telluria group</taxon>
        <taxon>Rugamonas</taxon>
    </lineage>
</organism>
<dbReference type="EMBL" id="WHUF01000004">
    <property type="protein sequence ID" value="MQA21324.1"/>
    <property type="molecule type" value="Genomic_DNA"/>
</dbReference>
<proteinExistence type="predicted"/>
<protein>
    <submittedName>
        <fullName evidence="2">Uncharacterized protein</fullName>
    </submittedName>
</protein>
<evidence type="ECO:0000313" key="3">
    <source>
        <dbReference type="Proteomes" id="UP000444318"/>
    </source>
</evidence>
<keyword evidence="1" id="KW-0732">Signal</keyword>
<comment type="caution">
    <text evidence="2">The sequence shown here is derived from an EMBL/GenBank/DDBJ whole genome shotgun (WGS) entry which is preliminary data.</text>
</comment>
<reference evidence="2 3" key="1">
    <citation type="submission" date="2019-10" db="EMBL/GenBank/DDBJ databases">
        <title>Two novel species isolated from a subtropical stream in China.</title>
        <authorList>
            <person name="Lu H."/>
        </authorList>
    </citation>
    <scope>NUCLEOTIDE SEQUENCE [LARGE SCALE GENOMIC DNA]</scope>
    <source>
        <strain evidence="2 3">FT103W</strain>
    </source>
</reference>
<accession>A0A843SH30</accession>
<evidence type="ECO:0000313" key="2">
    <source>
        <dbReference type="EMBL" id="MQA21324.1"/>
    </source>
</evidence>
<name>A0A843SH30_9BURK</name>
<dbReference type="RefSeq" id="WP_152806713.1">
    <property type="nucleotide sequence ID" value="NZ_WHUF01000004.1"/>
</dbReference>
<dbReference type="Proteomes" id="UP000444318">
    <property type="component" value="Unassembled WGS sequence"/>
</dbReference>
<keyword evidence="3" id="KW-1185">Reference proteome</keyword>
<feature type="signal peptide" evidence="1">
    <location>
        <begin position="1"/>
        <end position="18"/>
    </location>
</feature>